<evidence type="ECO:0000256" key="4">
    <source>
        <dbReference type="ARBA" id="ARBA00023136"/>
    </source>
</evidence>
<feature type="transmembrane region" description="Helical" evidence="6">
    <location>
        <begin position="372"/>
        <end position="396"/>
    </location>
</feature>
<feature type="region of interest" description="Disordered" evidence="5">
    <location>
        <begin position="193"/>
        <end position="212"/>
    </location>
</feature>
<dbReference type="InterPro" id="IPR012919">
    <property type="entry name" value="SUN_dom"/>
</dbReference>
<evidence type="ECO:0000256" key="5">
    <source>
        <dbReference type="SAM" id="MobiDB-lite"/>
    </source>
</evidence>
<dbReference type="PANTHER" id="PTHR12911">
    <property type="entry name" value="SAD1/UNC-84-LIKE PROTEIN-RELATED"/>
    <property type="match status" value="1"/>
</dbReference>
<dbReference type="PANTHER" id="PTHR12911:SF8">
    <property type="entry name" value="KLAROID PROTEIN-RELATED"/>
    <property type="match status" value="1"/>
</dbReference>
<dbReference type="Gene3D" id="2.60.120.260">
    <property type="entry name" value="Galactose-binding domain-like"/>
    <property type="match status" value="1"/>
</dbReference>
<comment type="subcellular location">
    <subcellularLocation>
        <location evidence="1">Membrane</location>
    </subcellularLocation>
</comment>
<feature type="compositionally biased region" description="Basic and acidic residues" evidence="5">
    <location>
        <begin position="220"/>
        <end position="238"/>
    </location>
</feature>
<sequence length="707" mass="78644">MPPRRGAVRRTGSTPRSEADSPLTFFQTKLGTEKKTQALPNLPTKQSFAYGSAETPILPRELVLQPHMDLAEMAVAIDKGIEDAKDRQMRENEKSKDTRRRQKSSSVSRSPVRRKRREPTPDELQLFDTLREATKTPSPVRASFDTNDQSTATPTPPIPHSISSASSPAIQPPPEARYPHVPAENLYPSPMLRFGPRMNDELPLGSSPLVDDSSVISFSVERDVNDDDLRRTLSDGKNIKAPPRRFSGLAFANETIHEEEEPDSRLLHRKSNDEDFQPEASSESSAKFSAEPSPSLSPSLEPSPSPEPEIVREKSPAVQFSAPTKTLIPDKYPPGVSSPEMPMHGHQRAGDRPNESLSWNERLSEVLPSKSVVARILSGIALIAAIFYLFTIAGVISLGRPIHYIPMDESNMIAVSSLTDQMSRLGAQVSSLAKEMKTVNSDIKTVRSEVRAVQTPKATPATGSVALSPPVERKTNFLSIGLGVIVDPELTNPTAGRKLDYLQTLYATYWKGEHYRPSQPPLAALAPWEDYGDCWCNTPRDGMSQIGIYLGQLIVPEEVVVEHIPGPASLMPENAPKEMELWARFVDARNKPGPPPRFQYVRKVWQTVFPGSAKQSSFHEPIMNALRATWPTEPQTAYSDDKLLGPSFYRVGKFTYDIHGSHHVQRFELDTVIDSPEVRVDKVVFRVKSNWGGDHTCLYRLRLYGHM</sequence>
<dbReference type="STRING" id="1448316.A0A395GVJ2"/>
<evidence type="ECO:0000313" key="9">
    <source>
        <dbReference type="Proteomes" id="UP000249402"/>
    </source>
</evidence>
<evidence type="ECO:0000256" key="2">
    <source>
        <dbReference type="ARBA" id="ARBA00022692"/>
    </source>
</evidence>
<feature type="compositionally biased region" description="Basic and acidic residues" evidence="5">
    <location>
        <begin position="80"/>
        <end position="96"/>
    </location>
</feature>
<evidence type="ECO:0000256" key="6">
    <source>
        <dbReference type="SAM" id="Phobius"/>
    </source>
</evidence>
<dbReference type="AlphaFoldDB" id="A0A395GVJ2"/>
<evidence type="ECO:0000256" key="3">
    <source>
        <dbReference type="ARBA" id="ARBA00022989"/>
    </source>
</evidence>
<reference evidence="8 9" key="1">
    <citation type="submission" date="2018-02" db="EMBL/GenBank/DDBJ databases">
        <title>The genomes of Aspergillus section Nigri reveals drivers in fungal speciation.</title>
        <authorList>
            <consortium name="DOE Joint Genome Institute"/>
            <person name="Vesth T.C."/>
            <person name="Nybo J."/>
            <person name="Theobald S."/>
            <person name="Brandl J."/>
            <person name="Frisvad J.C."/>
            <person name="Nielsen K.F."/>
            <person name="Lyhne E.K."/>
            <person name="Kogle M.E."/>
            <person name="Kuo A."/>
            <person name="Riley R."/>
            <person name="Clum A."/>
            <person name="Nolan M."/>
            <person name="Lipzen A."/>
            <person name="Salamov A."/>
            <person name="Henrissat B."/>
            <person name="Wiebenga A."/>
            <person name="De vries R.P."/>
            <person name="Grigoriev I.V."/>
            <person name="Mortensen U.H."/>
            <person name="Andersen M.R."/>
            <person name="Baker S.E."/>
        </authorList>
    </citation>
    <scope>NUCLEOTIDE SEQUENCE [LARGE SCALE GENOMIC DNA]</scope>
    <source>
        <strain evidence="8 9">CBS 121593</strain>
    </source>
</reference>
<feature type="region of interest" description="Disordered" evidence="5">
    <location>
        <begin position="218"/>
        <end position="355"/>
    </location>
</feature>
<gene>
    <name evidence="8" type="ORF">BO80DRAFT_456542</name>
</gene>
<keyword evidence="4 6" id="KW-0472">Membrane</keyword>
<feature type="compositionally biased region" description="Basic and acidic residues" evidence="5">
    <location>
        <begin position="263"/>
        <end position="273"/>
    </location>
</feature>
<organism evidence="8 9">
    <name type="scientific">Aspergillus ibericus CBS 121593</name>
    <dbReference type="NCBI Taxonomy" id="1448316"/>
    <lineage>
        <taxon>Eukaryota</taxon>
        <taxon>Fungi</taxon>
        <taxon>Dikarya</taxon>
        <taxon>Ascomycota</taxon>
        <taxon>Pezizomycotina</taxon>
        <taxon>Eurotiomycetes</taxon>
        <taxon>Eurotiomycetidae</taxon>
        <taxon>Eurotiales</taxon>
        <taxon>Aspergillaceae</taxon>
        <taxon>Aspergillus</taxon>
        <taxon>Aspergillus subgen. Circumdati</taxon>
    </lineage>
</organism>
<dbReference type="GO" id="GO:0034993">
    <property type="term" value="C:meiotic nuclear membrane microtubule tethering complex"/>
    <property type="evidence" value="ECO:0007669"/>
    <property type="project" value="TreeGrafter"/>
</dbReference>
<dbReference type="VEuPathDB" id="FungiDB:BO80DRAFT_456542"/>
<dbReference type="GO" id="GO:0043495">
    <property type="term" value="F:protein-membrane adaptor activity"/>
    <property type="evidence" value="ECO:0007669"/>
    <property type="project" value="TreeGrafter"/>
</dbReference>
<feature type="region of interest" description="Disordered" evidence="5">
    <location>
        <begin position="1"/>
        <end position="24"/>
    </location>
</feature>
<dbReference type="PROSITE" id="PS51469">
    <property type="entry name" value="SUN"/>
    <property type="match status" value="1"/>
</dbReference>
<keyword evidence="9" id="KW-1185">Reference proteome</keyword>
<feature type="domain" description="SUN" evidence="7">
    <location>
        <begin position="483"/>
        <end position="707"/>
    </location>
</feature>
<accession>A0A395GVJ2</accession>
<dbReference type="OrthoDB" id="342281at2759"/>
<protein>
    <recommendedName>
        <fullName evidence="7">SUN domain-containing protein</fullName>
    </recommendedName>
</protein>
<dbReference type="EMBL" id="KZ824446">
    <property type="protein sequence ID" value="RAK99525.1"/>
    <property type="molecule type" value="Genomic_DNA"/>
</dbReference>
<dbReference type="RefSeq" id="XP_025573853.1">
    <property type="nucleotide sequence ID" value="XM_025722181.1"/>
</dbReference>
<feature type="compositionally biased region" description="Low complexity" evidence="5">
    <location>
        <begin position="278"/>
        <end position="300"/>
    </location>
</feature>
<dbReference type="InterPro" id="IPR045119">
    <property type="entry name" value="SUN1-5"/>
</dbReference>
<feature type="compositionally biased region" description="Low complexity" evidence="5">
    <location>
        <begin position="160"/>
        <end position="169"/>
    </location>
</feature>
<evidence type="ECO:0000313" key="8">
    <source>
        <dbReference type="EMBL" id="RAK99525.1"/>
    </source>
</evidence>
<keyword evidence="2 6" id="KW-0812">Transmembrane</keyword>
<evidence type="ECO:0000256" key="1">
    <source>
        <dbReference type="ARBA" id="ARBA00004370"/>
    </source>
</evidence>
<feature type="region of interest" description="Disordered" evidence="5">
    <location>
        <begin position="80"/>
        <end position="183"/>
    </location>
</feature>
<dbReference type="GeneID" id="37227046"/>
<name>A0A395GVJ2_9EURO</name>
<dbReference type="Proteomes" id="UP000249402">
    <property type="component" value="Unassembled WGS sequence"/>
</dbReference>
<dbReference type="Pfam" id="PF07738">
    <property type="entry name" value="Sad1_UNC"/>
    <property type="match status" value="1"/>
</dbReference>
<keyword evidence="3 6" id="KW-1133">Transmembrane helix</keyword>
<evidence type="ECO:0000259" key="7">
    <source>
        <dbReference type="PROSITE" id="PS51469"/>
    </source>
</evidence>
<proteinExistence type="predicted"/>